<evidence type="ECO:0000259" key="2">
    <source>
        <dbReference type="Pfam" id="PF13456"/>
    </source>
</evidence>
<sequence>MYDILVIEFPTQRKDEQVAKLDEQDAILNFVPLQMIVPFNVSTTIAKIDDIKKIKTTKKASPSNKYTSIIYKPSSEPHVEPPTKLNIRPNIDIHAFDMFVNDILNEDHGSTKDLRDGDPQNEESEVQGKKSVEVDQDNKDDDILIANIMKRIIKNVTKPHDNDTQEKEEEEEAAVRKRRKLQVGTHATLEYGEGCLCQLVKHVEGDKDPNLAKVVALRRAMEVTIDCCFRSVHFETDNLNLAHILNNSEEDRSLREVKFFRQFKVSYTN</sequence>
<accession>A0AAV1A731</accession>
<feature type="region of interest" description="Disordered" evidence="1">
    <location>
        <begin position="107"/>
        <end position="134"/>
    </location>
</feature>
<dbReference type="InterPro" id="IPR002156">
    <property type="entry name" value="RNaseH_domain"/>
</dbReference>
<evidence type="ECO:0000256" key="1">
    <source>
        <dbReference type="SAM" id="MobiDB-lite"/>
    </source>
</evidence>
<dbReference type="GO" id="GO:0003676">
    <property type="term" value="F:nucleic acid binding"/>
    <property type="evidence" value="ECO:0007669"/>
    <property type="project" value="InterPro"/>
</dbReference>
<dbReference type="EMBL" id="OX451738">
    <property type="protein sequence ID" value="CAI8606415.1"/>
    <property type="molecule type" value="Genomic_DNA"/>
</dbReference>
<organism evidence="3 4">
    <name type="scientific">Vicia faba</name>
    <name type="common">Broad bean</name>
    <name type="synonym">Faba vulgaris</name>
    <dbReference type="NCBI Taxonomy" id="3906"/>
    <lineage>
        <taxon>Eukaryota</taxon>
        <taxon>Viridiplantae</taxon>
        <taxon>Streptophyta</taxon>
        <taxon>Embryophyta</taxon>
        <taxon>Tracheophyta</taxon>
        <taxon>Spermatophyta</taxon>
        <taxon>Magnoliopsida</taxon>
        <taxon>eudicotyledons</taxon>
        <taxon>Gunneridae</taxon>
        <taxon>Pentapetalae</taxon>
        <taxon>rosids</taxon>
        <taxon>fabids</taxon>
        <taxon>Fabales</taxon>
        <taxon>Fabaceae</taxon>
        <taxon>Papilionoideae</taxon>
        <taxon>50 kb inversion clade</taxon>
        <taxon>NPAAA clade</taxon>
        <taxon>Hologalegina</taxon>
        <taxon>IRL clade</taxon>
        <taxon>Fabeae</taxon>
        <taxon>Vicia</taxon>
    </lineage>
</organism>
<keyword evidence="4" id="KW-1185">Reference proteome</keyword>
<feature type="domain" description="RNase H type-1" evidence="2">
    <location>
        <begin position="194"/>
        <end position="253"/>
    </location>
</feature>
<evidence type="ECO:0000313" key="3">
    <source>
        <dbReference type="EMBL" id="CAI8606415.1"/>
    </source>
</evidence>
<dbReference type="GO" id="GO:0004523">
    <property type="term" value="F:RNA-DNA hybrid ribonuclease activity"/>
    <property type="evidence" value="ECO:0007669"/>
    <property type="project" value="InterPro"/>
</dbReference>
<proteinExistence type="predicted"/>
<dbReference type="AlphaFoldDB" id="A0AAV1A731"/>
<dbReference type="Pfam" id="PF13456">
    <property type="entry name" value="RVT_3"/>
    <property type="match status" value="1"/>
</dbReference>
<feature type="compositionally biased region" description="Basic and acidic residues" evidence="1">
    <location>
        <begin position="107"/>
        <end position="118"/>
    </location>
</feature>
<dbReference type="Proteomes" id="UP001157006">
    <property type="component" value="Chromosome 3"/>
</dbReference>
<reference evidence="3 4" key="1">
    <citation type="submission" date="2023-01" db="EMBL/GenBank/DDBJ databases">
        <authorList>
            <person name="Kreplak J."/>
        </authorList>
    </citation>
    <scope>NUCLEOTIDE SEQUENCE [LARGE SCALE GENOMIC DNA]</scope>
</reference>
<protein>
    <recommendedName>
        <fullName evidence="2">RNase H type-1 domain-containing protein</fullName>
    </recommendedName>
</protein>
<name>A0AAV1A731_VICFA</name>
<gene>
    <name evidence="3" type="ORF">VFH_III229360</name>
</gene>
<evidence type="ECO:0000313" key="4">
    <source>
        <dbReference type="Proteomes" id="UP001157006"/>
    </source>
</evidence>